<protein>
    <recommendedName>
        <fullName evidence="4">Xylanolytic transcriptional activator regulatory domain-containing protein</fullName>
    </recommendedName>
</protein>
<keyword evidence="6" id="KW-1185">Reference proteome</keyword>
<feature type="compositionally biased region" description="Basic and acidic residues" evidence="3">
    <location>
        <begin position="22"/>
        <end position="31"/>
    </location>
</feature>
<comment type="caution">
    <text evidence="5">The sequence shown here is derived from an EMBL/GenBank/DDBJ whole genome shotgun (WGS) entry which is preliminary data.</text>
</comment>
<gene>
    <name evidence="5" type="ORF">DL762_006922</name>
</gene>
<reference evidence="5 6" key="1">
    <citation type="submission" date="2018-06" db="EMBL/GenBank/DDBJ databases">
        <title>Complete Genomes of Monosporascus.</title>
        <authorList>
            <person name="Robinson A.J."/>
            <person name="Natvig D.O."/>
        </authorList>
    </citation>
    <scope>NUCLEOTIDE SEQUENCE [LARGE SCALE GENOMIC DNA]</scope>
    <source>
        <strain evidence="5 6">CBS 609.92</strain>
    </source>
</reference>
<sequence>MSGPELDGVSAPVATVENGGNGHDRADDNSRDNVSNNQREPQSKPPPRKRRRLVISCTECHRRKQKSRNKEAACQYETGKPIRKDSRNGSTKSDEGRSPETHENAPHKAVDFGYTRNGNSSLDMLGKIDGAGESLAGIGVDAYDGDSAGVRERYKSLVRQLPARTYVDQLVEIYFRDINWQYCGLDMPILQELMDQWYNLPFRVLSSTGPQALDPMLRALPALLFQLMASALLYLPDTAHSTFNSLKYANMTFDDLALDYSESGVAILSLLGKRQMSVVTVLAGWVRAGFLKYTGQVTEAWHQVGTAIRDAQEIGLHRDQYDPQLTAGDSTETVLDKLWMAQFRRRVWMTLLGWDLHTGAVLGRPTSVDYRLLNRSLPIDVVMPNDSKKMPLVPRGEGDPPTPLTRAIWAFKMIRPLRDILDLEKEGPFPKDFSKVDKLHQHLLEVQANTPAPFRQENPDTRFDNLPECWWLPLVRPSLPQIAAFNFMALHRPYIFTRAASRREALRASVAMLESQRSYFSMLRPHQFKAFALFFGTFDAVVMVASIYILFPREHPEVLPSAVRHFRWAVERFELMAPRNRLASAALGVLNAIYIRFRKAVGPFFSFDDHGMVCKSLEPASSSASDSHTPNSDNASLLQGSGSSTTAQTTIPSDGGSSAGPTPAPAPGSGPDGNNSADHNQTDNISNDNMFATPGWSFPPDFDLSTLTPMYPMSDLAYNDLTGVLLTNHNGGSSSANQNAQLNPAAWSSDTLPPATATATGTPAAGGADGAGGNGIGGGLLAQVLEHDNGHGQPWQFGGDFGDDTIWNLLNQLPPY</sequence>
<keyword evidence="2" id="KW-0539">Nucleus</keyword>
<evidence type="ECO:0000313" key="6">
    <source>
        <dbReference type="Proteomes" id="UP000294003"/>
    </source>
</evidence>
<comment type="subcellular location">
    <subcellularLocation>
        <location evidence="1">Nucleus</location>
    </subcellularLocation>
</comment>
<feature type="compositionally biased region" description="Low complexity" evidence="3">
    <location>
        <begin position="751"/>
        <end position="766"/>
    </location>
</feature>
<dbReference type="Proteomes" id="UP000294003">
    <property type="component" value="Unassembled WGS sequence"/>
</dbReference>
<dbReference type="CDD" id="cd12148">
    <property type="entry name" value="fungal_TF_MHR"/>
    <property type="match status" value="1"/>
</dbReference>
<dbReference type="InterPro" id="IPR007219">
    <property type="entry name" value="XnlR_reg_dom"/>
</dbReference>
<feature type="domain" description="Xylanolytic transcriptional activator regulatory" evidence="4">
    <location>
        <begin position="300"/>
        <end position="390"/>
    </location>
</feature>
<name>A0ABY0H3Q6_9PEZI</name>
<dbReference type="EMBL" id="QJNS01000240">
    <property type="protein sequence ID" value="RYO81797.1"/>
    <property type="molecule type" value="Genomic_DNA"/>
</dbReference>
<feature type="compositionally biased region" description="Basic and acidic residues" evidence="3">
    <location>
        <begin position="80"/>
        <end position="110"/>
    </location>
</feature>
<dbReference type="PANTHER" id="PTHR31001">
    <property type="entry name" value="UNCHARACTERIZED TRANSCRIPTIONAL REGULATORY PROTEIN"/>
    <property type="match status" value="1"/>
</dbReference>
<dbReference type="InterPro" id="IPR050613">
    <property type="entry name" value="Sec_Metabolite_Reg"/>
</dbReference>
<proteinExistence type="predicted"/>
<evidence type="ECO:0000256" key="1">
    <source>
        <dbReference type="ARBA" id="ARBA00004123"/>
    </source>
</evidence>
<dbReference type="Pfam" id="PF04082">
    <property type="entry name" value="Fungal_trans"/>
    <property type="match status" value="1"/>
</dbReference>
<feature type="region of interest" description="Disordered" evidence="3">
    <location>
        <begin position="1"/>
        <end position="115"/>
    </location>
</feature>
<feature type="compositionally biased region" description="Polar residues" evidence="3">
    <location>
        <begin position="674"/>
        <end position="690"/>
    </location>
</feature>
<feature type="compositionally biased region" description="Low complexity" evidence="3">
    <location>
        <begin position="639"/>
        <end position="661"/>
    </location>
</feature>
<feature type="region of interest" description="Disordered" evidence="3">
    <location>
        <begin position="745"/>
        <end position="771"/>
    </location>
</feature>
<evidence type="ECO:0000256" key="2">
    <source>
        <dbReference type="ARBA" id="ARBA00023242"/>
    </source>
</evidence>
<evidence type="ECO:0000256" key="3">
    <source>
        <dbReference type="SAM" id="MobiDB-lite"/>
    </source>
</evidence>
<feature type="region of interest" description="Disordered" evidence="3">
    <location>
        <begin position="618"/>
        <end position="692"/>
    </location>
</feature>
<evidence type="ECO:0000259" key="4">
    <source>
        <dbReference type="SMART" id="SM00906"/>
    </source>
</evidence>
<dbReference type="SMART" id="SM00906">
    <property type="entry name" value="Fungal_trans"/>
    <property type="match status" value="1"/>
</dbReference>
<feature type="compositionally biased region" description="Polar residues" evidence="3">
    <location>
        <begin position="628"/>
        <end position="638"/>
    </location>
</feature>
<evidence type="ECO:0000313" key="5">
    <source>
        <dbReference type="EMBL" id="RYO81797.1"/>
    </source>
</evidence>
<organism evidence="5 6">
    <name type="scientific">Monosporascus cannonballus</name>
    <dbReference type="NCBI Taxonomy" id="155416"/>
    <lineage>
        <taxon>Eukaryota</taxon>
        <taxon>Fungi</taxon>
        <taxon>Dikarya</taxon>
        <taxon>Ascomycota</taxon>
        <taxon>Pezizomycotina</taxon>
        <taxon>Sordariomycetes</taxon>
        <taxon>Xylariomycetidae</taxon>
        <taxon>Xylariales</taxon>
        <taxon>Xylariales incertae sedis</taxon>
        <taxon>Monosporascus</taxon>
    </lineage>
</organism>
<accession>A0ABY0H3Q6</accession>
<dbReference type="PANTHER" id="PTHR31001:SF87">
    <property type="entry name" value="COL-21"/>
    <property type="match status" value="1"/>
</dbReference>